<dbReference type="InterPro" id="IPR032259">
    <property type="entry name" value="HIBYL-CoA-H"/>
</dbReference>
<dbReference type="NCBIfam" id="NF004127">
    <property type="entry name" value="PRK05617.1"/>
    <property type="match status" value="1"/>
</dbReference>
<dbReference type="FunFam" id="3.90.226.10:FF:000026">
    <property type="entry name" value="3-hydroxyisobutyryl-CoA hydrolase, mitochondrial"/>
    <property type="match status" value="1"/>
</dbReference>
<dbReference type="GO" id="GO:0003860">
    <property type="term" value="F:3-hydroxyisobutyryl-CoA hydrolase activity"/>
    <property type="evidence" value="ECO:0007669"/>
    <property type="project" value="UniProtKB-EC"/>
</dbReference>
<reference evidence="6 7" key="1">
    <citation type="submission" date="2016-04" db="EMBL/GenBank/DDBJ databases">
        <title>Draft genome sequence of freshwater magnetotactic bacteria Magnetospirillum marisnigri SP-1 and Magnetospirillum moscoviense BB-1.</title>
        <authorList>
            <person name="Koziaeva V."/>
            <person name="Dziuba M.V."/>
            <person name="Ivanov T.M."/>
            <person name="Kuznetsov B."/>
            <person name="Grouzdev D.S."/>
        </authorList>
    </citation>
    <scope>NUCLEOTIDE SEQUENCE [LARGE SCALE GENOMIC DNA]</scope>
    <source>
        <strain evidence="6 7">SP-1</strain>
    </source>
</reference>
<evidence type="ECO:0000256" key="3">
    <source>
        <dbReference type="ARBA" id="ARBA00022801"/>
    </source>
</evidence>
<dbReference type="Pfam" id="PF16113">
    <property type="entry name" value="ECH_2"/>
    <property type="match status" value="1"/>
</dbReference>
<dbReference type="CDD" id="cd06558">
    <property type="entry name" value="crotonase-like"/>
    <property type="match status" value="1"/>
</dbReference>
<proteinExistence type="predicted"/>
<accession>A0A178MVT4</accession>
<dbReference type="RefSeq" id="WP_068489722.1">
    <property type="nucleotide sequence ID" value="NZ_LWQT01000037.1"/>
</dbReference>
<dbReference type="PANTHER" id="PTHR43176:SF3">
    <property type="entry name" value="3-HYDROXYISOBUTYRYL-COA HYDROLASE, MITOCHONDRIAL"/>
    <property type="match status" value="1"/>
</dbReference>
<comment type="caution">
    <text evidence="6">The sequence shown here is derived from an EMBL/GenBank/DDBJ whole genome shotgun (WGS) entry which is preliminary data.</text>
</comment>
<dbReference type="PANTHER" id="PTHR43176">
    <property type="entry name" value="3-HYDROXYISOBUTYRYL-COA HYDROLASE-RELATED"/>
    <property type="match status" value="1"/>
</dbReference>
<keyword evidence="4" id="KW-0472">Membrane</keyword>
<sequence length="344" mass="37197">MTSEIHFERQGRLGRITLDRPKALNALTLDQVHVLHPQLDAWAADPEVTCVVIEGTGEKAFCAGGDIKQLYEACKAGDLEFVAAFYRDEYRLNRRIKTMPKPYIALIGGIVMGGGVGVSVHGKYRIATEKTLFAMPETGIGFFPDVGGSYFLPHLPGAIGQYLGLTGTRLKAADTLHVGVATHYVDSARIPALVEALSEARDEAGVAATLVGFASDPGPAPLDDKRALIDRCFGHDSLDQVFAALEAETNPFAAETLATLRAKSPHLVAVSFEMIKRGLSLSFDECMKMEFRLALALAPAHDFVEGVRALLIDRDNQPQWRERGAEAEILAAFDAVPACGDLSF</sequence>
<name>A0A178MVT4_9PROT</name>
<evidence type="ECO:0000259" key="5">
    <source>
        <dbReference type="Pfam" id="PF16113"/>
    </source>
</evidence>
<dbReference type="STRING" id="1285242.A6A04_12745"/>
<dbReference type="GO" id="GO:0006574">
    <property type="term" value="P:L-valine catabolic process"/>
    <property type="evidence" value="ECO:0007669"/>
    <property type="project" value="TreeGrafter"/>
</dbReference>
<evidence type="ECO:0000313" key="6">
    <source>
        <dbReference type="EMBL" id="OAN54104.1"/>
    </source>
</evidence>
<dbReference type="Proteomes" id="UP000078428">
    <property type="component" value="Unassembled WGS sequence"/>
</dbReference>
<evidence type="ECO:0000256" key="2">
    <source>
        <dbReference type="ARBA" id="ARBA00011915"/>
    </source>
</evidence>
<gene>
    <name evidence="6" type="ORF">A6A04_12745</name>
</gene>
<evidence type="ECO:0000256" key="4">
    <source>
        <dbReference type="SAM" id="Phobius"/>
    </source>
</evidence>
<dbReference type="Gene3D" id="3.90.226.10">
    <property type="entry name" value="2-enoyl-CoA Hydratase, Chain A, domain 1"/>
    <property type="match status" value="1"/>
</dbReference>
<evidence type="ECO:0000313" key="7">
    <source>
        <dbReference type="Proteomes" id="UP000078428"/>
    </source>
</evidence>
<keyword evidence="4" id="KW-1133">Transmembrane helix</keyword>
<dbReference type="OrthoDB" id="9790967at2"/>
<protein>
    <recommendedName>
        <fullName evidence="2">3-hydroxyisobutyryl-CoA hydrolase</fullName>
        <ecNumber evidence="2">3.1.2.4</ecNumber>
    </recommendedName>
</protein>
<dbReference type="EMBL" id="LWQT01000037">
    <property type="protein sequence ID" value="OAN54104.1"/>
    <property type="molecule type" value="Genomic_DNA"/>
</dbReference>
<keyword evidence="7" id="KW-1185">Reference proteome</keyword>
<evidence type="ECO:0000256" key="1">
    <source>
        <dbReference type="ARBA" id="ARBA00001709"/>
    </source>
</evidence>
<comment type="catalytic activity">
    <reaction evidence="1">
        <text>3-hydroxy-2-methylpropanoyl-CoA + H2O = 3-hydroxy-2-methylpropanoate + CoA + H(+)</text>
        <dbReference type="Rhea" id="RHEA:20888"/>
        <dbReference type="ChEBI" id="CHEBI:11805"/>
        <dbReference type="ChEBI" id="CHEBI:15377"/>
        <dbReference type="ChEBI" id="CHEBI:15378"/>
        <dbReference type="ChEBI" id="CHEBI:57287"/>
        <dbReference type="ChEBI" id="CHEBI:57340"/>
        <dbReference type="EC" id="3.1.2.4"/>
    </reaction>
</comment>
<dbReference type="AlphaFoldDB" id="A0A178MVT4"/>
<dbReference type="SUPFAM" id="SSF52096">
    <property type="entry name" value="ClpP/crotonase"/>
    <property type="match status" value="1"/>
</dbReference>
<organism evidence="6 7">
    <name type="scientific">Paramagnetospirillum marisnigri</name>
    <dbReference type="NCBI Taxonomy" id="1285242"/>
    <lineage>
        <taxon>Bacteria</taxon>
        <taxon>Pseudomonadati</taxon>
        <taxon>Pseudomonadota</taxon>
        <taxon>Alphaproteobacteria</taxon>
        <taxon>Rhodospirillales</taxon>
        <taxon>Magnetospirillaceae</taxon>
        <taxon>Paramagnetospirillum</taxon>
    </lineage>
</organism>
<dbReference type="EC" id="3.1.2.4" evidence="2"/>
<dbReference type="InterPro" id="IPR045004">
    <property type="entry name" value="ECH_dom"/>
</dbReference>
<dbReference type="InterPro" id="IPR029045">
    <property type="entry name" value="ClpP/crotonase-like_dom_sf"/>
</dbReference>
<keyword evidence="4" id="KW-0812">Transmembrane</keyword>
<feature type="transmembrane region" description="Helical" evidence="4">
    <location>
        <begin position="103"/>
        <end position="122"/>
    </location>
</feature>
<feature type="domain" description="Enoyl-CoA hydratase/isomerase" evidence="5">
    <location>
        <begin position="14"/>
        <end position="323"/>
    </location>
</feature>
<keyword evidence="3" id="KW-0378">Hydrolase</keyword>